<keyword evidence="6 7" id="KW-0472">Membrane</keyword>
<gene>
    <name evidence="9" type="ORF">C1881_03980</name>
</gene>
<sequence>MTQHILTLISTSGGVVPAFIDYLSVIAGVLTGALVACDRKLDIIGVTVLGLVTGYGGGMFRDFLLQSHGVYFMAHPYLLLAAIALCVVVFFFRQIFDRIDYGVFVADALSVGLFAVAGASKAFSCGAGFVMSIALGVLTAVGGGALRDVALGEVPGIFKASNFYAVAALAGSFLYVGLVAYGAQDTLAAVLCVVCVVMLRCLSVRFNWKTGSDKLMHRH</sequence>
<evidence type="ECO:0000256" key="1">
    <source>
        <dbReference type="ARBA" id="ARBA00004651"/>
    </source>
</evidence>
<feature type="transmembrane region" description="Helical" evidence="7">
    <location>
        <begin position="104"/>
        <end position="123"/>
    </location>
</feature>
<reference evidence="9 10" key="1">
    <citation type="journal article" date="2018" name="Elife">
        <title>Discovery and characterization of a prevalent human gut bacterial enzyme sufficient for the inactivation of a family of plant toxins.</title>
        <authorList>
            <person name="Koppel N."/>
            <person name="Bisanz J.E."/>
            <person name="Pandelia M.E."/>
            <person name="Turnbaugh P.J."/>
            <person name="Balskus E.P."/>
        </authorList>
    </citation>
    <scope>NUCLEOTIDE SEQUENCE [LARGE SCALE GENOMIC DNA]</scope>
    <source>
        <strain evidence="9 10">OB21 GAM31</strain>
    </source>
</reference>
<feature type="transmembrane region" description="Helical" evidence="7">
    <location>
        <begin position="187"/>
        <end position="208"/>
    </location>
</feature>
<feature type="transmembrane region" description="Helical" evidence="7">
    <location>
        <begin position="162"/>
        <end position="181"/>
    </location>
</feature>
<evidence type="ECO:0000256" key="4">
    <source>
        <dbReference type="ARBA" id="ARBA00022692"/>
    </source>
</evidence>
<evidence type="ECO:0000313" key="9">
    <source>
        <dbReference type="EMBL" id="RDB59871.1"/>
    </source>
</evidence>
<evidence type="ECO:0000259" key="8">
    <source>
        <dbReference type="Pfam" id="PF03458"/>
    </source>
</evidence>
<comment type="subcellular location">
    <subcellularLocation>
        <location evidence="1">Cell membrane</location>
        <topology evidence="1">Multi-pass membrane protein</topology>
    </subcellularLocation>
</comment>
<evidence type="ECO:0000256" key="2">
    <source>
        <dbReference type="ARBA" id="ARBA00008193"/>
    </source>
</evidence>
<feature type="transmembrane region" description="Helical" evidence="7">
    <location>
        <begin position="15"/>
        <end position="36"/>
    </location>
</feature>
<comment type="caution">
    <text evidence="9">The sequence shown here is derived from an EMBL/GenBank/DDBJ whole genome shotgun (WGS) entry which is preliminary data.</text>
</comment>
<dbReference type="GO" id="GO:0005886">
    <property type="term" value="C:plasma membrane"/>
    <property type="evidence" value="ECO:0007669"/>
    <property type="project" value="UniProtKB-SubCell"/>
</dbReference>
<evidence type="ECO:0000256" key="7">
    <source>
        <dbReference type="SAM" id="Phobius"/>
    </source>
</evidence>
<feature type="domain" description="Glycine transporter" evidence="8">
    <location>
        <begin position="105"/>
        <end position="178"/>
    </location>
</feature>
<keyword evidence="5 7" id="KW-1133">Transmembrane helix</keyword>
<organism evidence="9 10">
    <name type="scientific">Slackia isoflavoniconvertens</name>
    <dbReference type="NCBI Taxonomy" id="572010"/>
    <lineage>
        <taxon>Bacteria</taxon>
        <taxon>Bacillati</taxon>
        <taxon>Actinomycetota</taxon>
        <taxon>Coriobacteriia</taxon>
        <taxon>Eggerthellales</taxon>
        <taxon>Eggerthellaceae</taxon>
        <taxon>Slackia</taxon>
    </lineage>
</organism>
<comment type="similarity">
    <text evidence="2">Belongs to the UPF0126 family.</text>
</comment>
<keyword evidence="4 7" id="KW-0812">Transmembrane</keyword>
<dbReference type="AlphaFoldDB" id="A0A369LJR7"/>
<dbReference type="EMBL" id="PPTO01000004">
    <property type="protein sequence ID" value="RDB59871.1"/>
    <property type="molecule type" value="Genomic_DNA"/>
</dbReference>
<evidence type="ECO:0000256" key="5">
    <source>
        <dbReference type="ARBA" id="ARBA00022989"/>
    </source>
</evidence>
<dbReference type="Proteomes" id="UP000253975">
    <property type="component" value="Unassembled WGS sequence"/>
</dbReference>
<evidence type="ECO:0000256" key="6">
    <source>
        <dbReference type="ARBA" id="ARBA00023136"/>
    </source>
</evidence>
<evidence type="ECO:0000256" key="3">
    <source>
        <dbReference type="ARBA" id="ARBA00022475"/>
    </source>
</evidence>
<name>A0A369LJR7_9ACTN</name>
<evidence type="ECO:0000313" key="10">
    <source>
        <dbReference type="Proteomes" id="UP000253975"/>
    </source>
</evidence>
<feature type="transmembrane region" description="Helical" evidence="7">
    <location>
        <begin position="72"/>
        <end position="92"/>
    </location>
</feature>
<feature type="transmembrane region" description="Helical" evidence="7">
    <location>
        <begin position="129"/>
        <end position="150"/>
    </location>
</feature>
<proteinExistence type="inferred from homology"/>
<feature type="transmembrane region" description="Helical" evidence="7">
    <location>
        <begin position="43"/>
        <end position="60"/>
    </location>
</feature>
<dbReference type="PANTHER" id="PTHR30506:SF3">
    <property type="entry name" value="UPF0126 INNER MEMBRANE PROTEIN YADS-RELATED"/>
    <property type="match status" value="1"/>
</dbReference>
<protein>
    <recommendedName>
        <fullName evidence="8">Glycine transporter domain-containing protein</fullName>
    </recommendedName>
</protein>
<feature type="domain" description="Glycine transporter" evidence="8">
    <location>
        <begin position="19"/>
        <end position="93"/>
    </location>
</feature>
<dbReference type="PANTHER" id="PTHR30506">
    <property type="entry name" value="INNER MEMBRANE PROTEIN"/>
    <property type="match status" value="1"/>
</dbReference>
<keyword evidence="3" id="KW-1003">Cell membrane</keyword>
<dbReference type="Pfam" id="PF03458">
    <property type="entry name" value="Gly_transporter"/>
    <property type="match status" value="2"/>
</dbReference>
<accession>A0A369LJR7</accession>
<dbReference type="InterPro" id="IPR005115">
    <property type="entry name" value="Gly_transporter"/>
</dbReference>